<dbReference type="EMBL" id="CP006877">
    <property type="protein sequence ID" value="AJD40859.1"/>
    <property type="molecule type" value="Genomic_DNA"/>
</dbReference>
<dbReference type="HOGENOM" id="CLU_2864724_0_0_5"/>
<dbReference type="KEGG" id="rga:RGR602_CH01507"/>
<sequence>MVPPDVFERARIADALGPRPVQIDTITRHAGLSASAIIAFLLELDIGARLHRHAGCLVCLAMGD</sequence>
<dbReference type="AlphaFoldDB" id="A0A0B4WYV2"/>
<proteinExistence type="predicted"/>
<evidence type="ECO:0000313" key="3">
    <source>
        <dbReference type="Proteomes" id="UP000031368"/>
    </source>
</evidence>
<reference evidence="2 3" key="1">
    <citation type="submission" date="2013-11" db="EMBL/GenBank/DDBJ databases">
        <title>Complete genome sequence of Rhizobium gallicum bv. gallicum R602.</title>
        <authorList>
            <person name="Bustos P."/>
            <person name="Santamaria R.I."/>
            <person name="Lozano L."/>
            <person name="Acosta J.L."/>
            <person name="Ormeno-Orrillo E."/>
            <person name="Rogel M.A."/>
            <person name="Romero D."/>
            <person name="Cevallos M.A."/>
            <person name="Martinez-Romero E."/>
            <person name="Gonzalez V."/>
        </authorList>
    </citation>
    <scope>NUCLEOTIDE SEQUENCE [LARGE SCALE GENOMIC DNA]</scope>
    <source>
        <strain evidence="2 3">R602</strain>
    </source>
</reference>
<evidence type="ECO:0000313" key="2">
    <source>
        <dbReference type="EMBL" id="AJD40859.1"/>
    </source>
</evidence>
<dbReference type="Gene3D" id="1.10.10.10">
    <property type="entry name" value="Winged helix-like DNA-binding domain superfamily/Winged helix DNA-binding domain"/>
    <property type="match status" value="1"/>
</dbReference>
<keyword evidence="3" id="KW-1185">Reference proteome</keyword>
<dbReference type="Proteomes" id="UP000031368">
    <property type="component" value="Chromosome"/>
</dbReference>
<feature type="domain" description="DprA winged helix" evidence="1">
    <location>
        <begin position="8"/>
        <end position="55"/>
    </location>
</feature>
<gene>
    <name evidence="2" type="ORF">RGR602_CH01507</name>
</gene>
<accession>A0A0B4WYV2</accession>
<dbReference type="InterPro" id="IPR036388">
    <property type="entry name" value="WH-like_DNA-bd_sf"/>
</dbReference>
<dbReference type="Pfam" id="PF17782">
    <property type="entry name" value="WHD_DprA"/>
    <property type="match status" value="1"/>
</dbReference>
<name>A0A0B4WYV2_9HYPH</name>
<evidence type="ECO:0000259" key="1">
    <source>
        <dbReference type="Pfam" id="PF17782"/>
    </source>
</evidence>
<protein>
    <recommendedName>
        <fullName evidence="1">DprA winged helix domain-containing protein</fullName>
    </recommendedName>
</protein>
<organism evidence="2 3">
    <name type="scientific">Rhizobium gallicum bv. gallicum R602sp</name>
    <dbReference type="NCBI Taxonomy" id="1041138"/>
    <lineage>
        <taxon>Bacteria</taxon>
        <taxon>Pseudomonadati</taxon>
        <taxon>Pseudomonadota</taxon>
        <taxon>Alphaproteobacteria</taxon>
        <taxon>Hyphomicrobiales</taxon>
        <taxon>Rhizobiaceae</taxon>
        <taxon>Rhizobium/Agrobacterium group</taxon>
        <taxon>Rhizobium</taxon>
    </lineage>
</organism>
<dbReference type="InterPro" id="IPR041614">
    <property type="entry name" value="DprA_WH"/>
</dbReference>